<evidence type="ECO:0000313" key="1">
    <source>
        <dbReference type="EMBL" id="CAG8819880.1"/>
    </source>
</evidence>
<name>A0A9N9KBJ1_9GLOM</name>
<gene>
    <name evidence="1" type="ORF">CPELLU_LOCUS19590</name>
</gene>
<reference evidence="1" key="1">
    <citation type="submission" date="2021-06" db="EMBL/GenBank/DDBJ databases">
        <authorList>
            <person name="Kallberg Y."/>
            <person name="Tangrot J."/>
            <person name="Rosling A."/>
        </authorList>
    </citation>
    <scope>NUCLEOTIDE SEQUENCE</scope>
    <source>
        <strain evidence="1">FL966</strain>
    </source>
</reference>
<comment type="caution">
    <text evidence="1">The sequence shown here is derived from an EMBL/GenBank/DDBJ whole genome shotgun (WGS) entry which is preliminary data.</text>
</comment>
<keyword evidence="2" id="KW-1185">Reference proteome</keyword>
<proteinExistence type="predicted"/>
<evidence type="ECO:0000313" key="2">
    <source>
        <dbReference type="Proteomes" id="UP000789759"/>
    </source>
</evidence>
<dbReference type="Proteomes" id="UP000789759">
    <property type="component" value="Unassembled WGS sequence"/>
</dbReference>
<feature type="non-terminal residue" evidence="1">
    <location>
        <position position="63"/>
    </location>
</feature>
<dbReference type="AlphaFoldDB" id="A0A9N9KBJ1"/>
<accession>A0A9N9KBJ1</accession>
<sequence length="63" mass="7250">MLKEKDPLANLDKLRGYTLISKPKYEIRVTKIKNSKFAKNINKIKISGADIFKKESELDKLLA</sequence>
<protein>
    <submittedName>
        <fullName evidence="1">15155_t:CDS:1</fullName>
    </submittedName>
</protein>
<organism evidence="1 2">
    <name type="scientific">Cetraspora pellucida</name>
    <dbReference type="NCBI Taxonomy" id="1433469"/>
    <lineage>
        <taxon>Eukaryota</taxon>
        <taxon>Fungi</taxon>
        <taxon>Fungi incertae sedis</taxon>
        <taxon>Mucoromycota</taxon>
        <taxon>Glomeromycotina</taxon>
        <taxon>Glomeromycetes</taxon>
        <taxon>Diversisporales</taxon>
        <taxon>Gigasporaceae</taxon>
        <taxon>Cetraspora</taxon>
    </lineage>
</organism>
<dbReference type="EMBL" id="CAJVQA010048506">
    <property type="protein sequence ID" value="CAG8819880.1"/>
    <property type="molecule type" value="Genomic_DNA"/>
</dbReference>